<evidence type="ECO:0000313" key="2">
    <source>
        <dbReference type="Proteomes" id="UP000003460"/>
    </source>
</evidence>
<keyword evidence="2" id="KW-1185">Reference proteome</keyword>
<dbReference type="AlphaFoldDB" id="C9LEX2"/>
<reference evidence="1" key="1">
    <citation type="submission" date="2009-09" db="EMBL/GenBank/DDBJ databases">
        <authorList>
            <person name="Weinstock G."/>
            <person name="Sodergren E."/>
            <person name="Clifton S."/>
            <person name="Fulton L."/>
            <person name="Fulton B."/>
            <person name="Courtney L."/>
            <person name="Fronick C."/>
            <person name="Harrison M."/>
            <person name="Strong C."/>
            <person name="Farmer C."/>
            <person name="Delahaunty K."/>
            <person name="Markovic C."/>
            <person name="Hall O."/>
            <person name="Minx P."/>
            <person name="Tomlinson C."/>
            <person name="Mitreva M."/>
            <person name="Nelson J."/>
            <person name="Hou S."/>
            <person name="Wollam A."/>
            <person name="Pepin K.H."/>
            <person name="Johnson M."/>
            <person name="Bhonagiri V."/>
            <person name="Nash W.E."/>
            <person name="Warren W."/>
            <person name="Chinwalla A."/>
            <person name="Mardis E.R."/>
            <person name="Wilson R.K."/>
        </authorList>
    </citation>
    <scope>NUCLEOTIDE SEQUENCE [LARGE SCALE GENOMIC DNA]</scope>
    <source>
        <strain evidence="1">ATCC 51259</strain>
    </source>
</reference>
<sequence>MSRKTKCICEIMNLQYMKKFYLSLVLAMLCVLGLEAQTPAELRVQFAQLIQTYQKKLPKKYDNGVKITQVEVTDNDFVMYIDVPDEQVGDFEQFKTMLSLYKGNFVKMLYEAKDAEVALFAKTGLNLKVNIRAMPSKKETVFAMTAAELELAKGLSVNPDQLPSIVEEMRKTLPQEWGDGLSLTDLYLEKDNLVYKIKTDESVLTINLLNMVDDKDGEDVIKTMVLNEITISGDDGVNAFANTLIRAHLGIKLVFWSDQSVKRVTFFISPEEIESQVNAMR</sequence>
<dbReference type="STRING" id="626522.GCWU000325_00753"/>
<dbReference type="EMBL" id="ACIJ02000016">
    <property type="protein sequence ID" value="EEX72291.1"/>
    <property type="molecule type" value="Genomic_DNA"/>
</dbReference>
<protein>
    <submittedName>
        <fullName evidence="1">Uncharacterized protein</fullName>
    </submittedName>
</protein>
<comment type="caution">
    <text evidence="1">The sequence shown here is derived from an EMBL/GenBank/DDBJ whole genome shotgun (WGS) entry which is preliminary data.</text>
</comment>
<proteinExistence type="predicted"/>
<evidence type="ECO:0000313" key="1">
    <source>
        <dbReference type="EMBL" id="EEX72291.1"/>
    </source>
</evidence>
<organism evidence="1 2">
    <name type="scientific">Alloprevotella tannerae ATCC 51259</name>
    <dbReference type="NCBI Taxonomy" id="626522"/>
    <lineage>
        <taxon>Bacteria</taxon>
        <taxon>Pseudomonadati</taxon>
        <taxon>Bacteroidota</taxon>
        <taxon>Bacteroidia</taxon>
        <taxon>Bacteroidales</taxon>
        <taxon>Prevotellaceae</taxon>
        <taxon>Alloprevotella</taxon>
    </lineage>
</organism>
<name>C9LEX2_9BACT</name>
<dbReference type="Proteomes" id="UP000003460">
    <property type="component" value="Unassembled WGS sequence"/>
</dbReference>
<gene>
    <name evidence="1" type="ORF">GCWU000325_00753</name>
</gene>
<dbReference type="HOGENOM" id="CLU_989933_0_0_10"/>
<accession>C9LEX2</accession>